<organism evidence="1 2">
    <name type="scientific">Paraburkholderia unamae</name>
    <dbReference type="NCBI Taxonomy" id="219649"/>
    <lineage>
        <taxon>Bacteria</taxon>
        <taxon>Pseudomonadati</taxon>
        <taxon>Pseudomonadota</taxon>
        <taxon>Betaproteobacteria</taxon>
        <taxon>Burkholderiales</taxon>
        <taxon>Burkholderiaceae</taxon>
        <taxon>Paraburkholderia</taxon>
    </lineage>
</organism>
<evidence type="ECO:0000313" key="1">
    <source>
        <dbReference type="EMBL" id="MEM5405306.1"/>
    </source>
</evidence>
<accession>A0ACC6RUD9</accession>
<dbReference type="EMBL" id="JAYMRU010000039">
    <property type="protein sequence ID" value="MEM5405306.1"/>
    <property type="molecule type" value="Genomic_DNA"/>
</dbReference>
<dbReference type="Proteomes" id="UP001392318">
    <property type="component" value="Unassembled WGS sequence"/>
</dbReference>
<sequence>MSPDALPYLTRLDVLYSFGEIIDVPALVAANSHPWYNQTLCEVNQSVVRLGVVQGEYHWHKHDAEDEFFYVVSGHFLIDLEDRVVDLSPGQAFVVRKGLLHRPRAPEKTVILMVEAAGIVPTGDTPRSSDKFTIP</sequence>
<reference evidence="1" key="1">
    <citation type="submission" date="2024-01" db="EMBL/GenBank/DDBJ databases">
        <title>The diversity of rhizobia nodulating Mimosa spp. in eleven states of Brazil covering several biomes is determined by host plant, location, and edaphic factors.</title>
        <authorList>
            <person name="Rouws L."/>
            <person name="Barauna A."/>
            <person name="Beukes C."/>
            <person name="De Faria S.M."/>
            <person name="Gross E."/>
            <person name="Dos Reis Junior F.B."/>
            <person name="Simon M."/>
            <person name="Maluk M."/>
            <person name="Odee D.W."/>
            <person name="Kenicer G."/>
            <person name="Young J.P.W."/>
            <person name="Reis V.M."/>
            <person name="Zilli J."/>
            <person name="James E.K."/>
        </authorList>
    </citation>
    <scope>NUCLEOTIDE SEQUENCE</scope>
    <source>
        <strain evidence="1">JPY452</strain>
    </source>
</reference>
<keyword evidence="2" id="KW-1185">Reference proteome</keyword>
<gene>
    <name evidence="1" type="ORF">VSR83_35765</name>
</gene>
<evidence type="ECO:0000313" key="2">
    <source>
        <dbReference type="Proteomes" id="UP001392318"/>
    </source>
</evidence>
<proteinExistence type="predicted"/>
<protein>
    <submittedName>
        <fullName evidence="1">Cupin domain-containing protein</fullName>
    </submittedName>
</protein>
<name>A0ACC6RUD9_9BURK</name>
<comment type="caution">
    <text evidence="1">The sequence shown here is derived from an EMBL/GenBank/DDBJ whole genome shotgun (WGS) entry which is preliminary data.</text>
</comment>